<sequence length="330" mass="35066">MSTKKIRRTWQCLAFSLPLMLVGMSAHAATDAWPERPVRVIVPFPAGGINDTVARIALNHLGTTMNTGIVVENRPGAGGTIGTLAAVQSPADGYTFLLGAASTIAVAPQLYRDAAYKPETDLTAIGGIASVASVAVAAADTPWKSLDDLIRHDKEKPATLHYGSAGAGTSHHVQTELLKLKTGAKWIHVPYRGGAPAMTDLIGKQIELMLEPLPTALSHIQSGRVVALGVTSAQRSPTLPDVPTFQELGIQDYEATTWFGLFAPKGLAQDIAGKMSAALQKTLQSDALKQDFASRGIDVYTGDRQAFEQFVGTETRLWGDVIRDAGITVE</sequence>
<dbReference type="OrthoDB" id="8678477at2"/>
<dbReference type="Proteomes" id="UP000294692">
    <property type="component" value="Unassembled WGS sequence"/>
</dbReference>
<dbReference type="Pfam" id="PF03401">
    <property type="entry name" value="TctC"/>
    <property type="match status" value="1"/>
</dbReference>
<accession>A0A4R3VIF1</accession>
<keyword evidence="2" id="KW-0732">Signal</keyword>
<dbReference type="SUPFAM" id="SSF53850">
    <property type="entry name" value="Periplasmic binding protein-like II"/>
    <property type="match status" value="1"/>
</dbReference>
<dbReference type="InterPro" id="IPR005064">
    <property type="entry name" value="BUG"/>
</dbReference>
<dbReference type="PANTHER" id="PTHR42928">
    <property type="entry name" value="TRICARBOXYLATE-BINDING PROTEIN"/>
    <property type="match status" value="1"/>
</dbReference>
<feature type="signal peptide" evidence="2">
    <location>
        <begin position="1"/>
        <end position="28"/>
    </location>
</feature>
<name>A0A4R3VIF1_9BURK</name>
<feature type="chain" id="PRO_5020241870" evidence="2">
    <location>
        <begin position="29"/>
        <end position="330"/>
    </location>
</feature>
<evidence type="ECO:0000313" key="3">
    <source>
        <dbReference type="EMBL" id="TCV02735.1"/>
    </source>
</evidence>
<dbReference type="EMBL" id="SMBX01000001">
    <property type="protein sequence ID" value="TCV02735.1"/>
    <property type="molecule type" value="Genomic_DNA"/>
</dbReference>
<comment type="similarity">
    <text evidence="1">Belongs to the UPF0065 (bug) family.</text>
</comment>
<keyword evidence="4" id="KW-1185">Reference proteome</keyword>
<evidence type="ECO:0000256" key="1">
    <source>
        <dbReference type="ARBA" id="ARBA00006987"/>
    </source>
</evidence>
<proteinExistence type="inferred from homology"/>
<keyword evidence="3" id="KW-0675">Receptor</keyword>
<protein>
    <submittedName>
        <fullName evidence="3">Tripartite-type tricarboxylate transporter receptor subunit TctC</fullName>
    </submittedName>
</protein>
<dbReference type="RefSeq" id="WP_132472549.1">
    <property type="nucleotide sequence ID" value="NZ_JBHRVM010000001.1"/>
</dbReference>
<dbReference type="PIRSF" id="PIRSF017082">
    <property type="entry name" value="YflP"/>
    <property type="match status" value="1"/>
</dbReference>
<gene>
    <name evidence="3" type="ORF">EV686_101192</name>
</gene>
<organism evidence="3 4">
    <name type="scientific">Paracandidimonas soli</name>
    <dbReference type="NCBI Taxonomy" id="1917182"/>
    <lineage>
        <taxon>Bacteria</taxon>
        <taxon>Pseudomonadati</taxon>
        <taxon>Pseudomonadota</taxon>
        <taxon>Betaproteobacteria</taxon>
        <taxon>Burkholderiales</taxon>
        <taxon>Alcaligenaceae</taxon>
        <taxon>Paracandidimonas</taxon>
    </lineage>
</organism>
<dbReference type="AlphaFoldDB" id="A0A4R3VIF1"/>
<dbReference type="Gene3D" id="3.40.190.10">
    <property type="entry name" value="Periplasmic binding protein-like II"/>
    <property type="match status" value="1"/>
</dbReference>
<dbReference type="PANTHER" id="PTHR42928:SF5">
    <property type="entry name" value="BLR1237 PROTEIN"/>
    <property type="match status" value="1"/>
</dbReference>
<reference evidence="3 4" key="1">
    <citation type="submission" date="2019-03" db="EMBL/GenBank/DDBJ databases">
        <title>Genomic Encyclopedia of Type Strains, Phase IV (KMG-IV): sequencing the most valuable type-strain genomes for metagenomic binning, comparative biology and taxonomic classification.</title>
        <authorList>
            <person name="Goeker M."/>
        </authorList>
    </citation>
    <scope>NUCLEOTIDE SEQUENCE [LARGE SCALE GENOMIC DNA]</scope>
    <source>
        <strain evidence="3 4">DSM 100048</strain>
    </source>
</reference>
<dbReference type="InterPro" id="IPR042100">
    <property type="entry name" value="Bug_dom1"/>
</dbReference>
<dbReference type="Gene3D" id="3.40.190.150">
    <property type="entry name" value="Bordetella uptake gene, domain 1"/>
    <property type="match status" value="1"/>
</dbReference>
<evidence type="ECO:0000313" key="4">
    <source>
        <dbReference type="Proteomes" id="UP000294692"/>
    </source>
</evidence>
<evidence type="ECO:0000256" key="2">
    <source>
        <dbReference type="SAM" id="SignalP"/>
    </source>
</evidence>
<comment type="caution">
    <text evidence="3">The sequence shown here is derived from an EMBL/GenBank/DDBJ whole genome shotgun (WGS) entry which is preliminary data.</text>
</comment>
<dbReference type="CDD" id="cd07012">
    <property type="entry name" value="PBP2_Bug_TTT"/>
    <property type="match status" value="1"/>
</dbReference>